<proteinExistence type="predicted"/>
<evidence type="ECO:0008006" key="4">
    <source>
        <dbReference type="Google" id="ProtNLM"/>
    </source>
</evidence>
<evidence type="ECO:0000313" key="2">
    <source>
        <dbReference type="EMBL" id="GGJ50993.1"/>
    </source>
</evidence>
<comment type="caution">
    <text evidence="2">The sequence shown here is derived from an EMBL/GenBank/DDBJ whole genome shotgun (WGS) entry which is preliminary data.</text>
</comment>
<feature type="signal peptide" evidence="1">
    <location>
        <begin position="1"/>
        <end position="18"/>
    </location>
</feature>
<gene>
    <name evidence="2" type="ORF">GCM10008938_41240</name>
</gene>
<dbReference type="Proteomes" id="UP000632222">
    <property type="component" value="Unassembled WGS sequence"/>
</dbReference>
<reference evidence="3" key="1">
    <citation type="journal article" date="2019" name="Int. J. Syst. Evol. Microbiol.">
        <title>The Global Catalogue of Microorganisms (GCM) 10K type strain sequencing project: providing services to taxonomists for standard genome sequencing and annotation.</title>
        <authorList>
            <consortium name="The Broad Institute Genomics Platform"/>
            <consortium name="The Broad Institute Genome Sequencing Center for Infectious Disease"/>
            <person name="Wu L."/>
            <person name="Ma J."/>
        </authorList>
    </citation>
    <scope>NUCLEOTIDE SEQUENCE [LARGE SCALE GENOMIC DNA]</scope>
    <source>
        <strain evidence="3">JCM 14370</strain>
    </source>
</reference>
<dbReference type="EMBL" id="BMOD01000022">
    <property type="protein sequence ID" value="GGJ50993.1"/>
    <property type="molecule type" value="Genomic_DNA"/>
</dbReference>
<keyword evidence="3" id="KW-1185">Reference proteome</keyword>
<protein>
    <recommendedName>
        <fullName evidence="4">Lipoprotein</fullName>
    </recommendedName>
</protein>
<keyword evidence="1" id="KW-0732">Signal</keyword>
<organism evidence="2 3">
    <name type="scientific">Deinococcus roseus</name>
    <dbReference type="NCBI Taxonomy" id="392414"/>
    <lineage>
        <taxon>Bacteria</taxon>
        <taxon>Thermotogati</taxon>
        <taxon>Deinococcota</taxon>
        <taxon>Deinococci</taxon>
        <taxon>Deinococcales</taxon>
        <taxon>Deinococcaceae</taxon>
        <taxon>Deinococcus</taxon>
    </lineage>
</organism>
<name>A0ABQ2D9T9_9DEIO</name>
<accession>A0ABQ2D9T9</accession>
<evidence type="ECO:0000256" key="1">
    <source>
        <dbReference type="SAM" id="SignalP"/>
    </source>
</evidence>
<dbReference type="PROSITE" id="PS51257">
    <property type="entry name" value="PROKAR_LIPOPROTEIN"/>
    <property type="match status" value="1"/>
</dbReference>
<sequence length="305" mass="32358">MKNQSKWLLFSVFSLLLAACGQTPQPVLTYDAVSYDPVSNQSLKSEAEFQLMLSRQLPGIQVDLGVAAVPGTVNPSLKKVRPASIAPLTQKPSVLKLVISQQDECEPTLSGNAADVDKDGFAVSLVLAGHCEAIQNGVKVVSRVDGLIKDKDDTDPLGGYAFESIGQVDVYQGSNMAGLRIAAGLEDTRNSATDHTLESKYRSDILFHAKDSQGTLHNGKSVLNYRQKINVLKLEEGFDLNVEGSISGLDVLDGQSTGGKIVYSGKLHGSNSAGCKGIDSGSLTFSSGPYSVTLVYTGCNQSSLK</sequence>
<feature type="chain" id="PRO_5046536257" description="Lipoprotein" evidence="1">
    <location>
        <begin position="19"/>
        <end position="305"/>
    </location>
</feature>
<evidence type="ECO:0000313" key="3">
    <source>
        <dbReference type="Proteomes" id="UP000632222"/>
    </source>
</evidence>